<dbReference type="Gene3D" id="3.30.70.100">
    <property type="match status" value="1"/>
</dbReference>
<dbReference type="Pfam" id="PF07978">
    <property type="entry name" value="NIPSNAP"/>
    <property type="match status" value="1"/>
</dbReference>
<protein>
    <submittedName>
        <fullName evidence="3">NIPSNAP family protein</fullName>
    </submittedName>
</protein>
<comment type="similarity">
    <text evidence="1">Belongs to the NipSnap family.</text>
</comment>
<sequence length="104" mass="12447">MIYEERNYSFRPADFQRFLKLFEAEGLPLMQEHLGGLVGYFTAETGELNTAMHLWAYADLTDRERRRAAMWADPRWIAYADQVLPWIVRMHTRLLRPTRFSPLR</sequence>
<evidence type="ECO:0000259" key="2">
    <source>
        <dbReference type="Pfam" id="PF07978"/>
    </source>
</evidence>
<proteinExistence type="inferred from homology"/>
<name>A0ABY4S295_AQUTE</name>
<dbReference type="Proteomes" id="UP001056201">
    <property type="component" value="Chromosome 1"/>
</dbReference>
<dbReference type="InterPro" id="IPR012577">
    <property type="entry name" value="NIPSNAP"/>
</dbReference>
<dbReference type="RefSeq" id="WP_250195817.1">
    <property type="nucleotide sequence ID" value="NZ_CP097635.1"/>
</dbReference>
<dbReference type="SUPFAM" id="SSF54909">
    <property type="entry name" value="Dimeric alpha+beta barrel"/>
    <property type="match status" value="1"/>
</dbReference>
<reference evidence="3" key="1">
    <citation type="submission" date="2022-05" db="EMBL/GenBank/DDBJ databases">
        <title>An RpoN-dependent PEP-CTERM gene is involved in floc formation of an Aquincola tertiaricarbonis strain.</title>
        <authorList>
            <person name="Qiu D."/>
            <person name="Xia M."/>
        </authorList>
    </citation>
    <scope>NUCLEOTIDE SEQUENCE</scope>
    <source>
        <strain evidence="3">RN12</strain>
    </source>
</reference>
<dbReference type="EMBL" id="CP097635">
    <property type="protein sequence ID" value="URI07583.1"/>
    <property type="molecule type" value="Genomic_DNA"/>
</dbReference>
<dbReference type="PANTHER" id="PTHR21017">
    <property type="entry name" value="NIPSNAP-RELATED"/>
    <property type="match status" value="1"/>
</dbReference>
<accession>A0ABY4S295</accession>
<evidence type="ECO:0000313" key="4">
    <source>
        <dbReference type="Proteomes" id="UP001056201"/>
    </source>
</evidence>
<dbReference type="PANTHER" id="PTHR21017:SF17">
    <property type="entry name" value="PROTEIN NIPSNAP"/>
    <property type="match status" value="1"/>
</dbReference>
<feature type="domain" description="NIPSNAP" evidence="2">
    <location>
        <begin position="3"/>
        <end position="102"/>
    </location>
</feature>
<gene>
    <name evidence="3" type="ORF">MW290_02885</name>
</gene>
<keyword evidence="4" id="KW-1185">Reference proteome</keyword>
<organism evidence="3 4">
    <name type="scientific">Aquincola tertiaricarbonis</name>
    <dbReference type="NCBI Taxonomy" id="391953"/>
    <lineage>
        <taxon>Bacteria</taxon>
        <taxon>Pseudomonadati</taxon>
        <taxon>Pseudomonadota</taxon>
        <taxon>Betaproteobacteria</taxon>
        <taxon>Burkholderiales</taxon>
        <taxon>Sphaerotilaceae</taxon>
        <taxon>Aquincola</taxon>
    </lineage>
</organism>
<dbReference type="InterPro" id="IPR011008">
    <property type="entry name" value="Dimeric_a/b-barrel"/>
</dbReference>
<evidence type="ECO:0000256" key="1">
    <source>
        <dbReference type="ARBA" id="ARBA00005291"/>
    </source>
</evidence>
<evidence type="ECO:0000313" key="3">
    <source>
        <dbReference type="EMBL" id="URI07583.1"/>
    </source>
</evidence>
<dbReference type="InterPro" id="IPR051557">
    <property type="entry name" value="NipSnap_domain"/>
</dbReference>